<reference evidence="13 14" key="1">
    <citation type="submission" date="2013-07" db="EMBL/GenBank/DDBJ databases">
        <authorList>
            <person name="Weinstock G."/>
            <person name="Sodergren E."/>
            <person name="Wylie T."/>
            <person name="Fulton L."/>
            <person name="Fulton R."/>
            <person name="Fronick C."/>
            <person name="O'Laughlin M."/>
            <person name="Godfrey J."/>
            <person name="Miner T."/>
            <person name="Herter B."/>
            <person name="Appelbaum E."/>
            <person name="Cordes M."/>
            <person name="Lek S."/>
            <person name="Wollam A."/>
            <person name="Pepin K.H."/>
            <person name="Palsikar V.B."/>
            <person name="Mitreva M."/>
            <person name="Wilson R.K."/>
        </authorList>
    </citation>
    <scope>NUCLEOTIDE SEQUENCE [LARGE SCALE GENOMIC DNA]</scope>
    <source>
        <strain evidence="13 14">ATCC 27760</strain>
    </source>
</reference>
<evidence type="ECO:0000313" key="13">
    <source>
        <dbReference type="EMBL" id="ERJ90622.1"/>
    </source>
</evidence>
<evidence type="ECO:0000256" key="2">
    <source>
        <dbReference type="ARBA" id="ARBA00013025"/>
    </source>
</evidence>
<dbReference type="PANTHER" id="PTHR11136:SF0">
    <property type="entry name" value="DIHYDROFOLATE SYNTHETASE-RELATED"/>
    <property type="match status" value="1"/>
</dbReference>
<dbReference type="Pfam" id="PF08245">
    <property type="entry name" value="Mur_ligase_M"/>
    <property type="match status" value="1"/>
</dbReference>
<keyword evidence="6 10" id="KW-0067">ATP-binding</keyword>
<sequence>MTFSEAMTYIQGYQKSGKPVHDLSRIQALLEALGNPQEQLQVVHIAGTNGKGSVTAFCAGAATAAGFRTGTLTSPFIRHYTDRIQIDGRDIPPEALCRFCEQVQACPVSQDCSQFEITFAIALLWFVEQKCDLVVLETGIGGLLDATNVIKKPLVCAITSVSFDHMALLGNTLTEIAAQKAGIIKSGCPVVLSTDNPMDVVCLVQDTAKRKNAQLVIPNMQDCRIVSETLEEIVFQYHSFTYTLHMSGRHQVYNAMTAIEVIRFLGMHGYLITAATANEAFSKVRVPARTEVLRKNPTVLLDGGHNQAGVMALAELLKHAGTKPIHGICGMISTKDYATACRILGDVLDTVTCVDDFVHHAVPRETLAACFENHAEVHTAPSLQQAYETALAQAKADGGMVVICGSLYLASEVLQQSDTAEDHTML</sequence>
<dbReference type="InterPro" id="IPR036565">
    <property type="entry name" value="Mur-like_cat_sf"/>
</dbReference>
<dbReference type="PANTHER" id="PTHR11136">
    <property type="entry name" value="FOLYLPOLYGLUTAMATE SYNTHASE-RELATED"/>
    <property type="match status" value="1"/>
</dbReference>
<evidence type="ECO:0000259" key="11">
    <source>
        <dbReference type="Pfam" id="PF02875"/>
    </source>
</evidence>
<dbReference type="InterPro" id="IPR036615">
    <property type="entry name" value="Mur_ligase_C_dom_sf"/>
</dbReference>
<dbReference type="Proteomes" id="UP000016662">
    <property type="component" value="Unassembled WGS sequence"/>
</dbReference>
<evidence type="ECO:0000313" key="14">
    <source>
        <dbReference type="Proteomes" id="UP000016662"/>
    </source>
</evidence>
<dbReference type="AlphaFoldDB" id="U2KEE7"/>
<dbReference type="Gene3D" id="3.40.1190.10">
    <property type="entry name" value="Mur-like, catalytic domain"/>
    <property type="match status" value="1"/>
</dbReference>
<protein>
    <recommendedName>
        <fullName evidence="2">tetrahydrofolate synthase</fullName>
        <ecNumber evidence="2">6.3.2.17</ecNumber>
    </recommendedName>
    <alternativeName>
        <fullName evidence="8">Tetrahydrofolylpolyglutamate synthase</fullName>
    </alternativeName>
</protein>
<evidence type="ECO:0000256" key="5">
    <source>
        <dbReference type="ARBA" id="ARBA00022741"/>
    </source>
</evidence>
<gene>
    <name evidence="13" type="ORF">RUMCAL_02809</name>
</gene>
<evidence type="ECO:0000256" key="8">
    <source>
        <dbReference type="ARBA" id="ARBA00030592"/>
    </source>
</evidence>
<dbReference type="SUPFAM" id="SSF53244">
    <property type="entry name" value="MurD-like peptide ligases, peptide-binding domain"/>
    <property type="match status" value="1"/>
</dbReference>
<keyword evidence="14" id="KW-1185">Reference proteome</keyword>
<keyword evidence="5 10" id="KW-0547">Nucleotide-binding</keyword>
<evidence type="ECO:0000259" key="12">
    <source>
        <dbReference type="Pfam" id="PF08245"/>
    </source>
</evidence>
<evidence type="ECO:0000256" key="3">
    <source>
        <dbReference type="ARBA" id="ARBA00022598"/>
    </source>
</evidence>
<proteinExistence type="inferred from homology"/>
<name>U2KEE7_9FIRM</name>
<dbReference type="InterPro" id="IPR001645">
    <property type="entry name" value="Folylpolyglutamate_synth"/>
</dbReference>
<evidence type="ECO:0000256" key="10">
    <source>
        <dbReference type="PIRNR" id="PIRNR001563"/>
    </source>
</evidence>
<dbReference type="EMBL" id="AWVF01000355">
    <property type="protein sequence ID" value="ERJ90622.1"/>
    <property type="molecule type" value="Genomic_DNA"/>
</dbReference>
<dbReference type="GO" id="GO:0046872">
    <property type="term" value="F:metal ion binding"/>
    <property type="evidence" value="ECO:0007669"/>
    <property type="project" value="UniProtKB-KW"/>
</dbReference>
<dbReference type="GO" id="GO:0004326">
    <property type="term" value="F:tetrahydrofolylpolyglutamate synthase activity"/>
    <property type="evidence" value="ECO:0007669"/>
    <property type="project" value="UniProtKB-EC"/>
</dbReference>
<keyword evidence="3 10" id="KW-0436">Ligase</keyword>
<evidence type="ECO:0000256" key="9">
    <source>
        <dbReference type="ARBA" id="ARBA00047493"/>
    </source>
</evidence>
<dbReference type="Gene3D" id="3.90.190.20">
    <property type="entry name" value="Mur ligase, C-terminal domain"/>
    <property type="match status" value="1"/>
</dbReference>
<dbReference type="InterPro" id="IPR013221">
    <property type="entry name" value="Mur_ligase_cen"/>
</dbReference>
<feature type="domain" description="Mur ligase C-terminal" evidence="11">
    <location>
        <begin position="289"/>
        <end position="406"/>
    </location>
</feature>
<evidence type="ECO:0000256" key="4">
    <source>
        <dbReference type="ARBA" id="ARBA00022723"/>
    </source>
</evidence>
<keyword evidence="4" id="KW-0479">Metal-binding</keyword>
<comment type="catalytic activity">
    <reaction evidence="9">
        <text>(6S)-5,6,7,8-tetrahydrofolyl-(gamma-L-Glu)(n) + L-glutamate + ATP = (6S)-5,6,7,8-tetrahydrofolyl-(gamma-L-Glu)(n+1) + ADP + phosphate + H(+)</text>
        <dbReference type="Rhea" id="RHEA:10580"/>
        <dbReference type="Rhea" id="RHEA-COMP:14738"/>
        <dbReference type="Rhea" id="RHEA-COMP:14740"/>
        <dbReference type="ChEBI" id="CHEBI:15378"/>
        <dbReference type="ChEBI" id="CHEBI:29985"/>
        <dbReference type="ChEBI" id="CHEBI:30616"/>
        <dbReference type="ChEBI" id="CHEBI:43474"/>
        <dbReference type="ChEBI" id="CHEBI:141005"/>
        <dbReference type="ChEBI" id="CHEBI:456216"/>
        <dbReference type="EC" id="6.3.2.17"/>
    </reaction>
</comment>
<comment type="similarity">
    <text evidence="1 10">Belongs to the folylpolyglutamate synthase family.</text>
</comment>
<comment type="caution">
    <text evidence="13">The sequence shown here is derived from an EMBL/GenBank/DDBJ whole genome shotgun (WGS) entry which is preliminary data.</text>
</comment>
<dbReference type="GO" id="GO:0005737">
    <property type="term" value="C:cytoplasm"/>
    <property type="evidence" value="ECO:0007669"/>
    <property type="project" value="TreeGrafter"/>
</dbReference>
<dbReference type="RefSeq" id="WP_021680995.1">
    <property type="nucleotide sequence ID" value="NZ_KI260324.1"/>
</dbReference>
<dbReference type="GO" id="GO:0005524">
    <property type="term" value="F:ATP binding"/>
    <property type="evidence" value="ECO:0007669"/>
    <property type="project" value="UniProtKB-KW"/>
</dbReference>
<organism evidence="13 14">
    <name type="scientific">Ruminococcus callidus ATCC 27760</name>
    <dbReference type="NCBI Taxonomy" id="411473"/>
    <lineage>
        <taxon>Bacteria</taxon>
        <taxon>Bacillati</taxon>
        <taxon>Bacillota</taxon>
        <taxon>Clostridia</taxon>
        <taxon>Eubacteriales</taxon>
        <taxon>Oscillospiraceae</taxon>
        <taxon>Ruminococcus</taxon>
    </lineage>
</organism>
<dbReference type="InterPro" id="IPR004101">
    <property type="entry name" value="Mur_ligase_C"/>
</dbReference>
<dbReference type="HOGENOM" id="CLU_015869_1_1_9"/>
<keyword evidence="7" id="KW-0460">Magnesium</keyword>
<dbReference type="STRING" id="411473.RUMCAL_02809"/>
<dbReference type="Pfam" id="PF02875">
    <property type="entry name" value="Mur_ligase_C"/>
    <property type="match status" value="1"/>
</dbReference>
<dbReference type="NCBIfam" id="TIGR01499">
    <property type="entry name" value="folC"/>
    <property type="match status" value="1"/>
</dbReference>
<feature type="domain" description="Mur ligase central" evidence="12">
    <location>
        <begin position="45"/>
        <end position="261"/>
    </location>
</feature>
<dbReference type="PROSITE" id="PS01012">
    <property type="entry name" value="FOLYLPOLYGLU_SYNT_2"/>
    <property type="match status" value="1"/>
</dbReference>
<evidence type="ECO:0000256" key="7">
    <source>
        <dbReference type="ARBA" id="ARBA00022842"/>
    </source>
</evidence>
<evidence type="ECO:0000256" key="1">
    <source>
        <dbReference type="ARBA" id="ARBA00008276"/>
    </source>
</evidence>
<evidence type="ECO:0000256" key="6">
    <source>
        <dbReference type="ARBA" id="ARBA00022840"/>
    </source>
</evidence>
<dbReference type="EC" id="6.3.2.17" evidence="2"/>
<accession>U2KEE7</accession>
<dbReference type="eggNOG" id="COG0285">
    <property type="taxonomic scope" value="Bacteria"/>
</dbReference>
<dbReference type="PATRIC" id="fig|411473.3.peg.2354"/>
<dbReference type="InterPro" id="IPR018109">
    <property type="entry name" value="Folylpolyglutamate_synth_CS"/>
</dbReference>
<dbReference type="SUPFAM" id="SSF53623">
    <property type="entry name" value="MurD-like peptide ligases, catalytic domain"/>
    <property type="match status" value="1"/>
</dbReference>
<dbReference type="OrthoDB" id="9809356at2"/>
<dbReference type="PIRSF" id="PIRSF001563">
    <property type="entry name" value="Folylpolyglu_synth"/>
    <property type="match status" value="1"/>
</dbReference>
<dbReference type="GO" id="GO:0008841">
    <property type="term" value="F:dihydrofolate synthase activity"/>
    <property type="evidence" value="ECO:0007669"/>
    <property type="project" value="TreeGrafter"/>
</dbReference>